<keyword evidence="3" id="KW-1185">Reference proteome</keyword>
<organism evidence="2 3">
    <name type="scientific">Lentzea kristufekii</name>
    <dbReference type="NCBI Taxonomy" id="3095430"/>
    <lineage>
        <taxon>Bacteria</taxon>
        <taxon>Bacillati</taxon>
        <taxon>Actinomycetota</taxon>
        <taxon>Actinomycetes</taxon>
        <taxon>Pseudonocardiales</taxon>
        <taxon>Pseudonocardiaceae</taxon>
        <taxon>Lentzea</taxon>
    </lineage>
</organism>
<comment type="caution">
    <text evidence="2">The sequence shown here is derived from an EMBL/GenBank/DDBJ whole genome shotgun (WGS) entry which is preliminary data.</text>
</comment>
<dbReference type="InterPro" id="IPR036661">
    <property type="entry name" value="Luciferase-like_sf"/>
</dbReference>
<dbReference type="Gene3D" id="3.20.20.30">
    <property type="entry name" value="Luciferase-like domain"/>
    <property type="match status" value="1"/>
</dbReference>
<feature type="domain" description="Luciferase-like" evidence="1">
    <location>
        <begin position="5"/>
        <end position="223"/>
    </location>
</feature>
<evidence type="ECO:0000313" key="3">
    <source>
        <dbReference type="Proteomes" id="UP001271792"/>
    </source>
</evidence>
<sequence length="293" mass="31331">MPTVDVDQNRAVVAAAEQAGLDLVGVQDHPYVADHLDAFALIGDFIARTGKISFFPDVANLPLRPAPMLARQASALSRLSGGRFHLGLGAGGYWDAITKLGVPRRSPKEALDAQAEAISLLRGLWQPRGHHVTASGEYYSVDHMASQEPGPGGVEIWVGAQGPRSLALTGRVADGWAAPIPSYLPYEKWAESNALIDRVAADAGRKPGEVRRIAQLVGTITDTPGPVGLQGAEPIRTDAQGWADVLTELAAQSFTGFVLWPEENAADQARRFGEEVAPVVRVRLGQKPGWTQR</sequence>
<dbReference type="InterPro" id="IPR050564">
    <property type="entry name" value="F420-G6PD/mer"/>
</dbReference>
<gene>
    <name evidence="2" type="ORF">SK571_04665</name>
</gene>
<reference evidence="2 3" key="1">
    <citation type="submission" date="2023-11" db="EMBL/GenBank/DDBJ databases">
        <title>Lentzea sokolovensis, sp. nov., Lentzea kristufkii, sp. nov., and Lentzea miocenensis, sp. nov., rare actinobacteria from Sokolov Coal Basin, Miocene lacustrine sediment, Czech Republic.</title>
        <authorList>
            <person name="Lara A."/>
            <person name="Kotroba L."/>
            <person name="Nouioui I."/>
            <person name="Neumann-Schaal M."/>
            <person name="Mast Y."/>
            <person name="Chronakova A."/>
        </authorList>
    </citation>
    <scope>NUCLEOTIDE SEQUENCE [LARGE SCALE GENOMIC DNA]</scope>
    <source>
        <strain evidence="2 3">BCCO 10_0798</strain>
    </source>
</reference>
<dbReference type="InterPro" id="IPR011251">
    <property type="entry name" value="Luciferase-like_dom"/>
</dbReference>
<protein>
    <submittedName>
        <fullName evidence="2">LLM class flavin-dependent oxidoreductase</fullName>
    </submittedName>
</protein>
<dbReference type="CDD" id="cd01097">
    <property type="entry name" value="Tetrahydromethanopterin_reductase"/>
    <property type="match status" value="1"/>
</dbReference>
<dbReference type="PANTHER" id="PTHR43244:SF2">
    <property type="entry name" value="CONSERVED HYPOTHETICAL ALANINE AND PROLINE-RICH PROTEIN"/>
    <property type="match status" value="1"/>
</dbReference>
<name>A0ABU4TK93_9PSEU</name>
<dbReference type="Proteomes" id="UP001271792">
    <property type="component" value="Unassembled WGS sequence"/>
</dbReference>
<evidence type="ECO:0000313" key="2">
    <source>
        <dbReference type="EMBL" id="MDX8048662.1"/>
    </source>
</evidence>
<dbReference type="PANTHER" id="PTHR43244">
    <property type="match status" value="1"/>
</dbReference>
<dbReference type="SUPFAM" id="SSF51679">
    <property type="entry name" value="Bacterial luciferase-like"/>
    <property type="match status" value="1"/>
</dbReference>
<dbReference type="EMBL" id="JAXAVV010000002">
    <property type="protein sequence ID" value="MDX8048662.1"/>
    <property type="molecule type" value="Genomic_DNA"/>
</dbReference>
<proteinExistence type="predicted"/>
<dbReference type="Pfam" id="PF00296">
    <property type="entry name" value="Bac_luciferase"/>
    <property type="match status" value="1"/>
</dbReference>
<evidence type="ECO:0000259" key="1">
    <source>
        <dbReference type="Pfam" id="PF00296"/>
    </source>
</evidence>
<accession>A0ABU4TK93</accession>